<proteinExistence type="predicted"/>
<evidence type="ECO:0000313" key="1">
    <source>
        <dbReference type="EMBL" id="KAK8938081.1"/>
    </source>
</evidence>
<protein>
    <submittedName>
        <fullName evidence="1">Uncharacterized protein</fullName>
    </submittedName>
</protein>
<accession>A0ABR2LDE3</accession>
<comment type="caution">
    <text evidence="1">The sequence shown here is derived from an EMBL/GenBank/DDBJ whole genome shotgun (WGS) entry which is preliminary data.</text>
</comment>
<organism evidence="1 2">
    <name type="scientific">Platanthera guangdongensis</name>
    <dbReference type="NCBI Taxonomy" id="2320717"/>
    <lineage>
        <taxon>Eukaryota</taxon>
        <taxon>Viridiplantae</taxon>
        <taxon>Streptophyta</taxon>
        <taxon>Embryophyta</taxon>
        <taxon>Tracheophyta</taxon>
        <taxon>Spermatophyta</taxon>
        <taxon>Magnoliopsida</taxon>
        <taxon>Liliopsida</taxon>
        <taxon>Asparagales</taxon>
        <taxon>Orchidaceae</taxon>
        <taxon>Orchidoideae</taxon>
        <taxon>Orchideae</taxon>
        <taxon>Orchidinae</taxon>
        <taxon>Platanthera</taxon>
    </lineage>
</organism>
<sequence length="116" mass="12914">MNLKGRGRGVDLGTLILSLIRSIFFSFFGLELPNDPLKRFPRFVFLSPRPQVICSIAVCSSCSQSQYAAIKDFGSMSLGRKMFWSAEWSMRGFREEDDRCGVASNCGSGGTEKNSR</sequence>
<evidence type="ECO:0000313" key="2">
    <source>
        <dbReference type="Proteomes" id="UP001412067"/>
    </source>
</evidence>
<dbReference type="Proteomes" id="UP001412067">
    <property type="component" value="Unassembled WGS sequence"/>
</dbReference>
<keyword evidence="2" id="KW-1185">Reference proteome</keyword>
<dbReference type="EMBL" id="JBBWWR010000021">
    <property type="protein sequence ID" value="KAK8938081.1"/>
    <property type="molecule type" value="Genomic_DNA"/>
</dbReference>
<name>A0ABR2LDE3_9ASPA</name>
<gene>
    <name evidence="1" type="ORF">KSP40_PGU003143</name>
</gene>
<reference evidence="1 2" key="1">
    <citation type="journal article" date="2022" name="Nat. Plants">
        <title>Genomes of leafy and leafless Platanthera orchids illuminate the evolution of mycoheterotrophy.</title>
        <authorList>
            <person name="Li M.H."/>
            <person name="Liu K.W."/>
            <person name="Li Z."/>
            <person name="Lu H.C."/>
            <person name="Ye Q.L."/>
            <person name="Zhang D."/>
            <person name="Wang J.Y."/>
            <person name="Li Y.F."/>
            <person name="Zhong Z.M."/>
            <person name="Liu X."/>
            <person name="Yu X."/>
            <person name="Liu D.K."/>
            <person name="Tu X.D."/>
            <person name="Liu B."/>
            <person name="Hao Y."/>
            <person name="Liao X.Y."/>
            <person name="Jiang Y.T."/>
            <person name="Sun W.H."/>
            <person name="Chen J."/>
            <person name="Chen Y.Q."/>
            <person name="Ai Y."/>
            <person name="Zhai J.W."/>
            <person name="Wu S.S."/>
            <person name="Zhou Z."/>
            <person name="Hsiao Y.Y."/>
            <person name="Wu W.L."/>
            <person name="Chen Y.Y."/>
            <person name="Lin Y.F."/>
            <person name="Hsu J.L."/>
            <person name="Li C.Y."/>
            <person name="Wang Z.W."/>
            <person name="Zhao X."/>
            <person name="Zhong W.Y."/>
            <person name="Ma X.K."/>
            <person name="Ma L."/>
            <person name="Huang J."/>
            <person name="Chen G.Z."/>
            <person name="Huang M.Z."/>
            <person name="Huang L."/>
            <person name="Peng D.H."/>
            <person name="Luo Y.B."/>
            <person name="Zou S.Q."/>
            <person name="Chen S.P."/>
            <person name="Lan S."/>
            <person name="Tsai W.C."/>
            <person name="Van de Peer Y."/>
            <person name="Liu Z.J."/>
        </authorList>
    </citation>
    <scope>NUCLEOTIDE SEQUENCE [LARGE SCALE GENOMIC DNA]</scope>
    <source>
        <strain evidence="1">Lor288</strain>
    </source>
</reference>